<gene>
    <name evidence="1" type="ORF">DI549_00655</name>
</gene>
<organism evidence="1 2">
    <name type="scientific">Ancylobacter novellus</name>
    <name type="common">Thiobacillus novellus</name>
    <dbReference type="NCBI Taxonomy" id="921"/>
    <lineage>
        <taxon>Bacteria</taxon>
        <taxon>Pseudomonadati</taxon>
        <taxon>Pseudomonadota</taxon>
        <taxon>Alphaproteobacteria</taxon>
        <taxon>Hyphomicrobiales</taxon>
        <taxon>Xanthobacteraceae</taxon>
        <taxon>Ancylobacter</taxon>
    </lineage>
</organism>
<proteinExistence type="predicted"/>
<accession>A0A2W5RGQ6</accession>
<dbReference type="EMBL" id="QFQD01000001">
    <property type="protein sequence ID" value="PZQ86025.1"/>
    <property type="molecule type" value="Genomic_DNA"/>
</dbReference>
<dbReference type="Proteomes" id="UP000248887">
    <property type="component" value="Unassembled WGS sequence"/>
</dbReference>
<evidence type="ECO:0000313" key="2">
    <source>
        <dbReference type="Proteomes" id="UP000248887"/>
    </source>
</evidence>
<comment type="caution">
    <text evidence="1">The sequence shown here is derived from an EMBL/GenBank/DDBJ whole genome shotgun (WGS) entry which is preliminary data.</text>
</comment>
<reference evidence="1 2" key="1">
    <citation type="submission" date="2017-08" db="EMBL/GenBank/DDBJ databases">
        <title>Infants hospitalized years apart are colonized by the same room-sourced microbial strains.</title>
        <authorList>
            <person name="Brooks B."/>
            <person name="Olm M.R."/>
            <person name="Firek B.A."/>
            <person name="Baker R."/>
            <person name="Thomas B.C."/>
            <person name="Morowitz M.J."/>
            <person name="Banfield J.F."/>
        </authorList>
    </citation>
    <scope>NUCLEOTIDE SEQUENCE [LARGE SCALE GENOMIC DNA]</scope>
    <source>
        <strain evidence="1">S2_005_001_R2_27</strain>
    </source>
</reference>
<evidence type="ECO:0000313" key="1">
    <source>
        <dbReference type="EMBL" id="PZQ86025.1"/>
    </source>
</evidence>
<name>A0A2W5RGQ6_ANCNO</name>
<sequence>MDNFHVDITAEGKSSLAKAIGIAFAHNAPGCKSQSYAIKQIVATEFNGLPVDLNGKRALVLRWTKRTPTDPVEVCDLACGLDAEATAHLAGLWLDEQDYGREPDHDGDNGKGWRVFVGGWGHVAGDHYSICAVTPAWAMYGK</sequence>
<dbReference type="AlphaFoldDB" id="A0A2W5RGQ6"/>
<protein>
    <submittedName>
        <fullName evidence="1">Uncharacterized protein</fullName>
    </submittedName>
</protein>